<name>A0A1B6IIH2_9HEMI</name>
<dbReference type="EMBL" id="GECU01020982">
    <property type="protein sequence ID" value="JAS86724.1"/>
    <property type="molecule type" value="Transcribed_RNA"/>
</dbReference>
<evidence type="ECO:0000256" key="7">
    <source>
        <dbReference type="ARBA" id="ARBA00022801"/>
    </source>
</evidence>
<dbReference type="GO" id="GO:0042277">
    <property type="term" value="F:peptide binding"/>
    <property type="evidence" value="ECO:0007669"/>
    <property type="project" value="TreeGrafter"/>
</dbReference>
<dbReference type="InterPro" id="IPR014782">
    <property type="entry name" value="Peptidase_M1_dom"/>
</dbReference>
<dbReference type="GO" id="GO:0098552">
    <property type="term" value="C:side of membrane"/>
    <property type="evidence" value="ECO:0007669"/>
    <property type="project" value="UniProtKB-KW"/>
</dbReference>
<dbReference type="InterPro" id="IPR001930">
    <property type="entry name" value="Peptidase_M1"/>
</dbReference>
<dbReference type="InterPro" id="IPR034016">
    <property type="entry name" value="M1_APN-typ"/>
</dbReference>
<feature type="site" description="Transition state stabilizer" evidence="13">
    <location>
        <position position="401"/>
    </location>
</feature>
<evidence type="ECO:0000256" key="6">
    <source>
        <dbReference type="ARBA" id="ARBA00022723"/>
    </source>
</evidence>
<evidence type="ECO:0000259" key="15">
    <source>
        <dbReference type="Pfam" id="PF17900"/>
    </source>
</evidence>
<dbReference type="Pfam" id="PF01433">
    <property type="entry name" value="Peptidase_M1"/>
    <property type="match status" value="1"/>
</dbReference>
<dbReference type="InterPro" id="IPR027268">
    <property type="entry name" value="Peptidase_M4/M1_CTD_sf"/>
</dbReference>
<proteinExistence type="inferred from homology"/>
<dbReference type="GO" id="GO:0070006">
    <property type="term" value="F:metalloaminopeptidase activity"/>
    <property type="evidence" value="ECO:0007669"/>
    <property type="project" value="TreeGrafter"/>
</dbReference>
<feature type="binding site" evidence="12">
    <location>
        <position position="319"/>
    </location>
    <ligand>
        <name>Zn(2+)</name>
        <dbReference type="ChEBI" id="CHEBI:29105"/>
        <note>catalytic</note>
    </ligand>
</feature>
<keyword evidence="4" id="KW-0472">Membrane</keyword>
<keyword evidence="6 12" id="KW-0479">Metal-binding</keyword>
<dbReference type="PRINTS" id="PR00756">
    <property type="entry name" value="ALADIPTASE"/>
</dbReference>
<evidence type="ECO:0000256" key="5">
    <source>
        <dbReference type="ARBA" id="ARBA00022670"/>
    </source>
</evidence>
<evidence type="ECO:0000256" key="3">
    <source>
        <dbReference type="ARBA" id="ARBA00022438"/>
    </source>
</evidence>
<sequence length="510" mass="59070">FFYAVREFVCDQIERKVFPIKYDLTVTPYFETESESRFDGRLVFSFKPLRHHTAQTISLHSEGLEIKSLVLLKTSVDSKEQLEPNTEYDDQQQLLNIDTGYPLSVDNTYELHINYSGILWDDGWGLYKGFYDHEGKRRYYTVTQMRPVFARRLLPCLDEPSYKARFTIRVWRPTRYTSLSNMPLVDTSPINLLSGRVLDTFAETPPMPTFLIALAVFDFSSTTSPNKKFSSWAIPSKVNMTLHGQWRVAALVEAMESIAGSAFPMPKLDQLALPQLNPVAMENWGLNTYREVNMLYEEGRSAPKARQDIPRFTAHEVCHHWVGNLVRLQWWDWLWISEMYAMYYEYYLPSKIEPTWRMLDQMIVELYIPGLLEDSFNSSRPLTTRVSSNQEILAKFSGVIYTKGPALIHMINNFMTPSRAEQALRLLLQEKKYETIDPSDLWRIYDRKAEDLPADMATIMGTWTDQPGYPLVTAVANRSDGSVTLRKGSSRKEYPATHICGGFRSRIRLD</sequence>
<dbReference type="InterPro" id="IPR042097">
    <property type="entry name" value="Aminopeptidase_N-like_N_sf"/>
</dbReference>
<dbReference type="GO" id="GO:0006508">
    <property type="term" value="P:proteolysis"/>
    <property type="evidence" value="ECO:0007669"/>
    <property type="project" value="UniProtKB-KW"/>
</dbReference>
<keyword evidence="4" id="KW-0325">Glycoprotein</keyword>
<dbReference type="SUPFAM" id="SSF63737">
    <property type="entry name" value="Leukotriene A4 hydrolase N-terminal domain"/>
    <property type="match status" value="1"/>
</dbReference>
<dbReference type="GO" id="GO:0008270">
    <property type="term" value="F:zinc ion binding"/>
    <property type="evidence" value="ECO:0007669"/>
    <property type="project" value="InterPro"/>
</dbReference>
<evidence type="ECO:0000256" key="1">
    <source>
        <dbReference type="ARBA" id="ARBA00004609"/>
    </source>
</evidence>
<feature type="domain" description="Aminopeptidase N-like N-terminal" evidence="15">
    <location>
        <begin position="19"/>
        <end position="211"/>
    </location>
</feature>
<feature type="domain" description="Peptidase M1 membrane alanine aminopeptidase" evidence="14">
    <location>
        <begin position="251"/>
        <end position="463"/>
    </location>
</feature>
<evidence type="ECO:0000256" key="12">
    <source>
        <dbReference type="PIRSR" id="PIRSR634016-3"/>
    </source>
</evidence>
<protein>
    <submittedName>
        <fullName evidence="16">Uncharacterized protein</fullName>
    </submittedName>
</protein>
<organism evidence="16">
    <name type="scientific">Homalodisca liturata</name>
    <dbReference type="NCBI Taxonomy" id="320908"/>
    <lineage>
        <taxon>Eukaryota</taxon>
        <taxon>Metazoa</taxon>
        <taxon>Ecdysozoa</taxon>
        <taxon>Arthropoda</taxon>
        <taxon>Hexapoda</taxon>
        <taxon>Insecta</taxon>
        <taxon>Pterygota</taxon>
        <taxon>Neoptera</taxon>
        <taxon>Paraneoptera</taxon>
        <taxon>Hemiptera</taxon>
        <taxon>Auchenorrhyncha</taxon>
        <taxon>Membracoidea</taxon>
        <taxon>Cicadellidae</taxon>
        <taxon>Cicadellinae</taxon>
        <taxon>Proconiini</taxon>
        <taxon>Homalodisca</taxon>
    </lineage>
</organism>
<keyword evidence="8 12" id="KW-0862">Zinc</keyword>
<keyword evidence="4" id="KW-0336">GPI-anchor</keyword>
<dbReference type="InterPro" id="IPR050344">
    <property type="entry name" value="Peptidase_M1_aminopeptidases"/>
</dbReference>
<keyword evidence="10" id="KW-0449">Lipoprotein</keyword>
<dbReference type="Gene3D" id="1.10.390.10">
    <property type="entry name" value="Neutral Protease Domain 2"/>
    <property type="match status" value="1"/>
</dbReference>
<dbReference type="InterPro" id="IPR045357">
    <property type="entry name" value="Aminopeptidase_N-like_N"/>
</dbReference>
<evidence type="ECO:0000259" key="14">
    <source>
        <dbReference type="Pfam" id="PF01433"/>
    </source>
</evidence>
<dbReference type="SUPFAM" id="SSF55486">
    <property type="entry name" value="Metalloproteases ('zincins'), catalytic domain"/>
    <property type="match status" value="1"/>
</dbReference>
<dbReference type="CDD" id="cd09601">
    <property type="entry name" value="M1_APN-Q_like"/>
    <property type="match status" value="1"/>
</dbReference>
<feature type="binding site" evidence="12">
    <location>
        <position position="315"/>
    </location>
    <ligand>
        <name>Zn(2+)</name>
        <dbReference type="ChEBI" id="CHEBI:29105"/>
        <note>catalytic</note>
    </ligand>
</feature>
<comment type="similarity">
    <text evidence="2">Belongs to the peptidase M1 family.</text>
</comment>
<evidence type="ECO:0000256" key="8">
    <source>
        <dbReference type="ARBA" id="ARBA00022833"/>
    </source>
</evidence>
<accession>A0A1B6IIH2</accession>
<reference evidence="16" key="1">
    <citation type="submission" date="2015-11" db="EMBL/GenBank/DDBJ databases">
        <title>De novo transcriptome assembly of four potential Pierce s Disease insect vectors from Arizona vineyards.</title>
        <authorList>
            <person name="Tassone E.E."/>
        </authorList>
    </citation>
    <scope>NUCLEOTIDE SEQUENCE</scope>
</reference>
<keyword evidence="9" id="KW-0482">Metalloprotease</keyword>
<dbReference type="Pfam" id="PF17900">
    <property type="entry name" value="Peptidase_M1_N"/>
    <property type="match status" value="1"/>
</dbReference>
<comment type="cofactor">
    <cofactor evidence="12">
        <name>Zn(2+)</name>
        <dbReference type="ChEBI" id="CHEBI:29105"/>
    </cofactor>
    <text evidence="12">Binds 1 zinc ion per subunit.</text>
</comment>
<feature type="binding site" evidence="12">
    <location>
        <position position="338"/>
    </location>
    <ligand>
        <name>Zn(2+)</name>
        <dbReference type="ChEBI" id="CHEBI:29105"/>
        <note>catalytic</note>
    </ligand>
</feature>
<evidence type="ECO:0000256" key="13">
    <source>
        <dbReference type="PIRSR" id="PIRSR634016-4"/>
    </source>
</evidence>
<evidence type="ECO:0000256" key="4">
    <source>
        <dbReference type="ARBA" id="ARBA00022622"/>
    </source>
</evidence>
<dbReference type="AlphaFoldDB" id="A0A1B6IIH2"/>
<comment type="subcellular location">
    <subcellularLocation>
        <location evidence="1">Cell membrane</location>
        <topology evidence="1">Lipid-anchor</topology>
        <topology evidence="1">GPI-anchor</topology>
    </subcellularLocation>
</comment>
<evidence type="ECO:0000256" key="11">
    <source>
        <dbReference type="PIRSR" id="PIRSR634016-1"/>
    </source>
</evidence>
<keyword evidence="5" id="KW-0645">Protease</keyword>
<dbReference type="FunFam" id="1.10.390.10:FF:000013">
    <property type="entry name" value="Aminopeptidase N"/>
    <property type="match status" value="1"/>
</dbReference>
<dbReference type="PANTHER" id="PTHR11533:SF301">
    <property type="entry name" value="AMINOPEPTIDASE"/>
    <property type="match status" value="1"/>
</dbReference>
<dbReference type="Gene3D" id="2.60.40.1730">
    <property type="entry name" value="tricorn interacting facor f3 domain"/>
    <property type="match status" value="1"/>
</dbReference>
<dbReference type="GO" id="GO:0005886">
    <property type="term" value="C:plasma membrane"/>
    <property type="evidence" value="ECO:0007669"/>
    <property type="project" value="UniProtKB-SubCell"/>
</dbReference>
<keyword evidence="3" id="KW-0031">Aminopeptidase</keyword>
<evidence type="ECO:0000256" key="2">
    <source>
        <dbReference type="ARBA" id="ARBA00010136"/>
    </source>
</evidence>
<feature type="active site" description="Proton acceptor" evidence="11">
    <location>
        <position position="316"/>
    </location>
</feature>
<evidence type="ECO:0000256" key="10">
    <source>
        <dbReference type="ARBA" id="ARBA00023288"/>
    </source>
</evidence>
<feature type="non-terminal residue" evidence="16">
    <location>
        <position position="1"/>
    </location>
</feature>
<dbReference type="GO" id="GO:0043171">
    <property type="term" value="P:peptide catabolic process"/>
    <property type="evidence" value="ECO:0007669"/>
    <property type="project" value="TreeGrafter"/>
</dbReference>
<keyword evidence="7" id="KW-0378">Hydrolase</keyword>
<dbReference type="PANTHER" id="PTHR11533">
    <property type="entry name" value="PROTEASE M1 ZINC METALLOPROTEASE"/>
    <property type="match status" value="1"/>
</dbReference>
<evidence type="ECO:0000256" key="9">
    <source>
        <dbReference type="ARBA" id="ARBA00023049"/>
    </source>
</evidence>
<dbReference type="GO" id="GO:0005615">
    <property type="term" value="C:extracellular space"/>
    <property type="evidence" value="ECO:0007669"/>
    <property type="project" value="TreeGrafter"/>
</dbReference>
<dbReference type="GO" id="GO:0005737">
    <property type="term" value="C:cytoplasm"/>
    <property type="evidence" value="ECO:0007669"/>
    <property type="project" value="TreeGrafter"/>
</dbReference>
<evidence type="ECO:0000313" key="16">
    <source>
        <dbReference type="EMBL" id="JAS86724.1"/>
    </source>
</evidence>
<gene>
    <name evidence="16" type="ORF">g.13362</name>
</gene>